<dbReference type="OrthoDB" id="7619860at2"/>
<gene>
    <name evidence="1" type="ORF">HJO_16135</name>
</gene>
<dbReference type="PATRIC" id="fig|1280950.3.peg.3239"/>
<dbReference type="EMBL" id="ARYK01000011">
    <property type="protein sequence ID" value="KCZ87929.1"/>
    <property type="molecule type" value="Genomic_DNA"/>
</dbReference>
<dbReference type="RefSeq" id="WP_035619069.1">
    <property type="nucleotide sequence ID" value="NZ_ARYK01000011.1"/>
</dbReference>
<evidence type="ECO:0000313" key="1">
    <source>
        <dbReference type="EMBL" id="KCZ87929.1"/>
    </source>
</evidence>
<comment type="caution">
    <text evidence="1">The sequence shown here is derived from an EMBL/GenBank/DDBJ whole genome shotgun (WGS) entry which is preliminary data.</text>
</comment>
<organism evidence="1 2">
    <name type="scientific">Hyphomonas johnsonii MHS-2</name>
    <dbReference type="NCBI Taxonomy" id="1280950"/>
    <lineage>
        <taxon>Bacteria</taxon>
        <taxon>Pseudomonadati</taxon>
        <taxon>Pseudomonadota</taxon>
        <taxon>Alphaproteobacteria</taxon>
        <taxon>Hyphomonadales</taxon>
        <taxon>Hyphomonadaceae</taxon>
        <taxon>Hyphomonas</taxon>
    </lineage>
</organism>
<dbReference type="AlphaFoldDB" id="A0A059FBD8"/>
<reference evidence="1 2" key="1">
    <citation type="journal article" date="2014" name="Antonie Van Leeuwenhoek">
        <title>Hyphomonas beringensis sp. nov. and Hyphomonas chukchiensis sp. nov., isolated from surface seawater of the Bering Sea and Chukchi Sea.</title>
        <authorList>
            <person name="Li C."/>
            <person name="Lai Q."/>
            <person name="Li G."/>
            <person name="Dong C."/>
            <person name="Wang J."/>
            <person name="Liao Y."/>
            <person name="Shao Z."/>
        </authorList>
    </citation>
    <scope>NUCLEOTIDE SEQUENCE [LARGE SCALE GENOMIC DNA]</scope>
    <source>
        <strain evidence="1 2">MHS-2</strain>
    </source>
</reference>
<evidence type="ECO:0000313" key="2">
    <source>
        <dbReference type="Proteomes" id="UP000025171"/>
    </source>
</evidence>
<name>A0A059FBD8_9PROT</name>
<protein>
    <submittedName>
        <fullName evidence="1">Uncharacterized protein</fullName>
    </submittedName>
</protein>
<accession>A0A059FBD8</accession>
<keyword evidence="2" id="KW-1185">Reference proteome</keyword>
<dbReference type="Proteomes" id="UP000025171">
    <property type="component" value="Unassembled WGS sequence"/>
</dbReference>
<proteinExistence type="predicted"/>
<sequence length="82" mass="8899">MSGAVISRVQLAATHDGEAGLMVTIRFENGGETPVALDEHAVRILLESCRAEHPDQLVGRGWGHVRDALEASSNRFMNSNDQ</sequence>
<dbReference type="STRING" id="1280950.HJO_16135"/>